<dbReference type="AlphaFoldDB" id="A0A0D7A234"/>
<feature type="chain" id="PRO_5002316168" evidence="1">
    <location>
        <begin position="21"/>
        <end position="296"/>
    </location>
</feature>
<dbReference type="OrthoDB" id="5588482at2759"/>
<accession>A0A0D7A234</accession>
<keyword evidence="1" id="KW-0732">Signal</keyword>
<dbReference type="Proteomes" id="UP000054144">
    <property type="component" value="Unassembled WGS sequence"/>
</dbReference>
<gene>
    <name evidence="2" type="ORF">FISHEDRAFT_61544</name>
</gene>
<organism evidence="2 3">
    <name type="scientific">Fistulina hepatica ATCC 64428</name>
    <dbReference type="NCBI Taxonomy" id="1128425"/>
    <lineage>
        <taxon>Eukaryota</taxon>
        <taxon>Fungi</taxon>
        <taxon>Dikarya</taxon>
        <taxon>Basidiomycota</taxon>
        <taxon>Agaricomycotina</taxon>
        <taxon>Agaricomycetes</taxon>
        <taxon>Agaricomycetidae</taxon>
        <taxon>Agaricales</taxon>
        <taxon>Fistulinaceae</taxon>
        <taxon>Fistulina</taxon>
    </lineage>
</organism>
<keyword evidence="3" id="KW-1185">Reference proteome</keyword>
<evidence type="ECO:0000313" key="3">
    <source>
        <dbReference type="Proteomes" id="UP000054144"/>
    </source>
</evidence>
<feature type="signal peptide" evidence="1">
    <location>
        <begin position="1"/>
        <end position="20"/>
    </location>
</feature>
<protein>
    <submittedName>
        <fullName evidence="2">Uncharacterized protein</fullName>
    </submittedName>
</protein>
<sequence length="296" mass="30387">MKTILVISVVSLSLFQRCSASSSLIPSGISDSCNSYLTALNENTSLSSCTSALITASADYGPDADGLTSPSSSAVKSALDTLCSASTCSAGTLRTELTYFYSNCSDELTSSLNSDVLTLYDVVYGILPLKETLCTQDDDGSYCALESSDAFSALTESVSSGSLSETLSRRADSDITPDTEVISDSNLAFLFLTANLTESTLCTTCTRQVLTTWIQFESDTLYAPGISSSSMLSGQTALYNGVVETCGSSFLSGAVAAAGGLSQGSSSSGTVINASTSARTAVVAAVLAGVFLLSIV</sequence>
<evidence type="ECO:0000256" key="1">
    <source>
        <dbReference type="SAM" id="SignalP"/>
    </source>
</evidence>
<name>A0A0D7A234_9AGAR</name>
<evidence type="ECO:0000313" key="2">
    <source>
        <dbReference type="EMBL" id="KIY44858.1"/>
    </source>
</evidence>
<dbReference type="EMBL" id="KN882064">
    <property type="protein sequence ID" value="KIY44858.1"/>
    <property type="molecule type" value="Genomic_DNA"/>
</dbReference>
<reference evidence="2 3" key="1">
    <citation type="journal article" date="2015" name="Fungal Genet. Biol.">
        <title>Evolution of novel wood decay mechanisms in Agaricales revealed by the genome sequences of Fistulina hepatica and Cylindrobasidium torrendii.</title>
        <authorList>
            <person name="Floudas D."/>
            <person name="Held B.W."/>
            <person name="Riley R."/>
            <person name="Nagy L.G."/>
            <person name="Koehler G."/>
            <person name="Ransdell A.S."/>
            <person name="Younus H."/>
            <person name="Chow J."/>
            <person name="Chiniquy J."/>
            <person name="Lipzen A."/>
            <person name="Tritt A."/>
            <person name="Sun H."/>
            <person name="Haridas S."/>
            <person name="LaButti K."/>
            <person name="Ohm R.A."/>
            <person name="Kues U."/>
            <person name="Blanchette R.A."/>
            <person name="Grigoriev I.V."/>
            <person name="Minto R.E."/>
            <person name="Hibbett D.S."/>
        </authorList>
    </citation>
    <scope>NUCLEOTIDE SEQUENCE [LARGE SCALE GENOMIC DNA]</scope>
    <source>
        <strain evidence="2 3">ATCC 64428</strain>
    </source>
</reference>
<proteinExistence type="predicted"/>